<evidence type="ECO:0000313" key="2">
    <source>
        <dbReference type="Proteomes" id="UP000095706"/>
    </source>
</evidence>
<dbReference type="PANTHER" id="PTHR34374">
    <property type="entry name" value="LARGE RIBOSOMAL RNA SUBUNIT ACCUMULATION PROTEIN YCED HOMOLOG 1, CHLOROPLASTIC"/>
    <property type="match status" value="1"/>
</dbReference>
<gene>
    <name evidence="1" type="ORF">ERS852406_02747</name>
</gene>
<name>A0A174HJV7_9FIRM</name>
<dbReference type="AlphaFoldDB" id="A0A174HJV7"/>
<dbReference type="STRING" id="1150298.ERS852406_02747"/>
<dbReference type="OrthoDB" id="9790372at2"/>
<reference evidence="1 2" key="1">
    <citation type="submission" date="2015-09" db="EMBL/GenBank/DDBJ databases">
        <authorList>
            <consortium name="Pathogen Informatics"/>
        </authorList>
    </citation>
    <scope>NUCLEOTIDE SEQUENCE [LARGE SCALE GENOMIC DNA]</scope>
    <source>
        <strain evidence="1 2">2789STDY5608849</strain>
    </source>
</reference>
<protein>
    <submittedName>
        <fullName evidence="1">Uncharacterized ACR, COG1399</fullName>
    </submittedName>
</protein>
<dbReference type="Pfam" id="PF02620">
    <property type="entry name" value="YceD"/>
    <property type="match status" value="1"/>
</dbReference>
<dbReference type="PANTHER" id="PTHR34374:SF1">
    <property type="entry name" value="LARGE RIBOSOMAL RNA SUBUNIT ACCUMULATION PROTEIN YCED HOMOLOG 1, CHLOROPLASTIC"/>
    <property type="match status" value="1"/>
</dbReference>
<dbReference type="InterPro" id="IPR003772">
    <property type="entry name" value="YceD"/>
</dbReference>
<dbReference type="EMBL" id="CYYV01000014">
    <property type="protein sequence ID" value="CUO75222.1"/>
    <property type="molecule type" value="Genomic_DNA"/>
</dbReference>
<dbReference type="Proteomes" id="UP000095706">
    <property type="component" value="Unassembled WGS sequence"/>
</dbReference>
<accession>A0A174HJV7</accession>
<evidence type="ECO:0000313" key="1">
    <source>
        <dbReference type="EMBL" id="CUO75222.1"/>
    </source>
</evidence>
<proteinExistence type="predicted"/>
<sequence length="175" mass="19671">MKISLTKLFAQDGKSEKYEIPLTSEIFSIGGQDYRVIEKHPVILGLTHEGNRVITITGSADLAMEIPCARCLTPVATPFQLKFDLQIDLNLSEEEREEKEEDSSFVEGDELDVEELVRNELIVQWPIRVLCKDDCKGICSRCGANLNIQTCDCDTTGLDPRMAAIKDIFSKFKEV</sequence>
<dbReference type="RefSeq" id="WP_022462728.1">
    <property type="nucleotide sequence ID" value="NZ_CYYV01000014.1"/>
</dbReference>
<organism evidence="1 2">
    <name type="scientific">Fusicatenibacter saccharivorans</name>
    <dbReference type="NCBI Taxonomy" id="1150298"/>
    <lineage>
        <taxon>Bacteria</taxon>
        <taxon>Bacillati</taxon>
        <taxon>Bacillota</taxon>
        <taxon>Clostridia</taxon>
        <taxon>Lachnospirales</taxon>
        <taxon>Lachnospiraceae</taxon>
        <taxon>Fusicatenibacter</taxon>
    </lineage>
</organism>